<dbReference type="Pfam" id="PF13304">
    <property type="entry name" value="AAA_21"/>
    <property type="match status" value="1"/>
</dbReference>
<proteinExistence type="predicted"/>
<dbReference type="PANTHER" id="PTHR43581:SF4">
    <property type="entry name" value="ATP_GTP PHOSPHATASE"/>
    <property type="match status" value="1"/>
</dbReference>
<reference evidence="2 3" key="1">
    <citation type="submission" date="2017-05" db="EMBL/GenBank/DDBJ databases">
        <title>Vagococcus spp. assemblies.</title>
        <authorList>
            <person name="Gulvik C.A."/>
        </authorList>
    </citation>
    <scope>NUCLEOTIDE SEQUENCE [LARGE SCALE GENOMIC DNA]</scope>
    <source>
        <strain evidence="2 3">NCFB 2777</strain>
    </source>
</reference>
<sequence length="268" mass="31017">MRYLRSFHFSQEEVKNPNLYPYNSLRQQRGSQIVLDNITLLSGSNGSGKSTLLNVLANKLTLPGAEPPKAFGKVDFFQQYVRETQVTFELDEGDGRDYLLPENSYYIKSEDILYEIKKIQQEAILAEGYLYERKQLGMTKEQLARQRHSYQMQEQLARRQFAQEKYSNGETAMEIYQDYLVADGLYLLDEPEASLSHQNQLKLAELIIENARYLNCQFIIATHSPFLLGTLGGTVYNLDEQLLTPSHWTDLPQIKSYQAFFKAHEAEF</sequence>
<protein>
    <submittedName>
        <fullName evidence="2">ATPase</fullName>
    </submittedName>
</protein>
<dbReference type="GeneID" id="98568610"/>
<dbReference type="InterPro" id="IPR051396">
    <property type="entry name" value="Bact_Antivir_Def_Nuclease"/>
</dbReference>
<dbReference type="AlphaFoldDB" id="A0A429ZM44"/>
<dbReference type="SUPFAM" id="SSF52540">
    <property type="entry name" value="P-loop containing nucleoside triphosphate hydrolases"/>
    <property type="match status" value="1"/>
</dbReference>
<dbReference type="OrthoDB" id="9784297at2"/>
<feature type="domain" description="AAA+ ATPase" evidence="1">
    <location>
        <begin position="35"/>
        <end position="246"/>
    </location>
</feature>
<comment type="caution">
    <text evidence="2">The sequence shown here is derived from an EMBL/GenBank/DDBJ whole genome shotgun (WGS) entry which is preliminary data.</text>
</comment>
<evidence type="ECO:0000313" key="3">
    <source>
        <dbReference type="Proteomes" id="UP000287239"/>
    </source>
</evidence>
<evidence type="ECO:0000313" key="2">
    <source>
        <dbReference type="EMBL" id="RST94772.1"/>
    </source>
</evidence>
<dbReference type="GO" id="GO:0005524">
    <property type="term" value="F:ATP binding"/>
    <property type="evidence" value="ECO:0007669"/>
    <property type="project" value="InterPro"/>
</dbReference>
<organism evidence="2 3">
    <name type="scientific">Vagococcus salmoninarum</name>
    <dbReference type="NCBI Taxonomy" id="2739"/>
    <lineage>
        <taxon>Bacteria</taxon>
        <taxon>Bacillati</taxon>
        <taxon>Bacillota</taxon>
        <taxon>Bacilli</taxon>
        <taxon>Lactobacillales</taxon>
        <taxon>Enterococcaceae</taxon>
        <taxon>Vagococcus</taxon>
    </lineage>
</organism>
<dbReference type="InterPro" id="IPR027417">
    <property type="entry name" value="P-loop_NTPase"/>
</dbReference>
<dbReference type="Gene3D" id="3.40.50.300">
    <property type="entry name" value="P-loop containing nucleotide triphosphate hydrolases"/>
    <property type="match status" value="1"/>
</dbReference>
<dbReference type="GO" id="GO:0016887">
    <property type="term" value="F:ATP hydrolysis activity"/>
    <property type="evidence" value="ECO:0007669"/>
    <property type="project" value="InterPro"/>
</dbReference>
<evidence type="ECO:0000259" key="1">
    <source>
        <dbReference type="SMART" id="SM00382"/>
    </source>
</evidence>
<gene>
    <name evidence="2" type="ORF">CBF35_09520</name>
</gene>
<dbReference type="Proteomes" id="UP000287239">
    <property type="component" value="Unassembled WGS sequence"/>
</dbReference>
<dbReference type="PANTHER" id="PTHR43581">
    <property type="entry name" value="ATP/GTP PHOSPHATASE"/>
    <property type="match status" value="1"/>
</dbReference>
<accession>A0A429ZM44</accession>
<keyword evidence="3" id="KW-1185">Reference proteome</keyword>
<dbReference type="EMBL" id="NGJU01000013">
    <property type="protein sequence ID" value="RST94772.1"/>
    <property type="molecule type" value="Genomic_DNA"/>
</dbReference>
<dbReference type="CDD" id="cd00267">
    <property type="entry name" value="ABC_ATPase"/>
    <property type="match status" value="1"/>
</dbReference>
<dbReference type="RefSeq" id="WP_126780488.1">
    <property type="nucleotide sequence ID" value="NZ_NGJU01000013.1"/>
</dbReference>
<dbReference type="InterPro" id="IPR003959">
    <property type="entry name" value="ATPase_AAA_core"/>
</dbReference>
<dbReference type="InterPro" id="IPR003593">
    <property type="entry name" value="AAA+_ATPase"/>
</dbReference>
<dbReference type="SMART" id="SM00382">
    <property type="entry name" value="AAA"/>
    <property type="match status" value="1"/>
</dbReference>
<name>A0A429ZM44_9ENTE</name>